<evidence type="ECO:0000313" key="2">
    <source>
        <dbReference type="EMBL" id="KAK7421981.1"/>
    </source>
</evidence>
<proteinExistence type="inferred from homology"/>
<name>A0ABR1HN50_9HYPO</name>
<accession>A0ABR1HN50</accession>
<dbReference type="InterPro" id="IPR051468">
    <property type="entry name" value="Fungal_SecMetab_SDRs"/>
</dbReference>
<sequence length="279" mass="29901">MTPLESKTIVLITGANTGLGFEVTKTLFSRPAPYHVFVGCRGDISRASDAIETLQQLFPNSTSTAEPLSIDIASDESIAAAVEQVRAKIGHVDILVNNAGAAHDRAISSGRIRPREGWNQTYDVNVTGTYLFTHAMAPLLLASKAQPPRLLFISSGLSSVTEHAAGTSHGYALAPAGDWIKPASRWLAYRVSKSAMNLVMVEWARLLKNDGVAVFNISPGFLTTGLGDDRATGDRIDKGALGAIDPAVGAAFCADVIEGKRDEEAWPPKVLRRDHVQPW</sequence>
<reference evidence="2 3" key="1">
    <citation type="journal article" date="2025" name="Microbiol. Resour. Announc.">
        <title>Draft genome sequences for Neonectria magnoliae and Neonectria punicea, canker pathogens of Liriodendron tulipifera and Acer saccharum in West Virginia.</title>
        <authorList>
            <person name="Petronek H.M."/>
            <person name="Kasson M.T."/>
            <person name="Metheny A.M."/>
            <person name="Stauder C.M."/>
            <person name="Lovett B."/>
            <person name="Lynch S.C."/>
            <person name="Garnas J.R."/>
            <person name="Kasson L.R."/>
            <person name="Stajich J.E."/>
        </authorList>
    </citation>
    <scope>NUCLEOTIDE SEQUENCE [LARGE SCALE GENOMIC DNA]</scope>
    <source>
        <strain evidence="2 3">NRRL 64651</strain>
    </source>
</reference>
<dbReference type="InterPro" id="IPR002347">
    <property type="entry name" value="SDR_fam"/>
</dbReference>
<evidence type="ECO:0000256" key="1">
    <source>
        <dbReference type="ARBA" id="ARBA00006484"/>
    </source>
</evidence>
<dbReference type="SUPFAM" id="SSF51735">
    <property type="entry name" value="NAD(P)-binding Rossmann-fold domains"/>
    <property type="match status" value="1"/>
</dbReference>
<dbReference type="PANTHER" id="PTHR43544:SF32">
    <property type="entry name" value="CHAIN DEHYDROGENASE, PUTATIVE (AFU_ORTHOLOGUE AFUA_5G01530)-RELATED"/>
    <property type="match status" value="1"/>
</dbReference>
<dbReference type="EMBL" id="JAZAVK010000114">
    <property type="protein sequence ID" value="KAK7421981.1"/>
    <property type="molecule type" value="Genomic_DNA"/>
</dbReference>
<comment type="caution">
    <text evidence="2">The sequence shown here is derived from an EMBL/GenBank/DDBJ whole genome shotgun (WGS) entry which is preliminary data.</text>
</comment>
<dbReference type="PRINTS" id="PR00081">
    <property type="entry name" value="GDHRDH"/>
</dbReference>
<protein>
    <submittedName>
        <fullName evidence="2">Uncharacterized protein</fullName>
    </submittedName>
</protein>
<keyword evidence="3" id="KW-1185">Reference proteome</keyword>
<comment type="similarity">
    <text evidence="1">Belongs to the short-chain dehydrogenases/reductases (SDR) family.</text>
</comment>
<dbReference type="Gene3D" id="3.40.50.720">
    <property type="entry name" value="NAD(P)-binding Rossmann-like Domain"/>
    <property type="match status" value="1"/>
</dbReference>
<dbReference type="InterPro" id="IPR036291">
    <property type="entry name" value="NAD(P)-bd_dom_sf"/>
</dbReference>
<gene>
    <name evidence="2" type="ORF">QQZ08_009702</name>
</gene>
<dbReference type="PANTHER" id="PTHR43544">
    <property type="entry name" value="SHORT-CHAIN DEHYDROGENASE/REDUCTASE"/>
    <property type="match status" value="1"/>
</dbReference>
<evidence type="ECO:0000313" key="3">
    <source>
        <dbReference type="Proteomes" id="UP001498421"/>
    </source>
</evidence>
<dbReference type="Pfam" id="PF00106">
    <property type="entry name" value="adh_short"/>
    <property type="match status" value="1"/>
</dbReference>
<dbReference type="Proteomes" id="UP001498421">
    <property type="component" value="Unassembled WGS sequence"/>
</dbReference>
<organism evidence="2 3">
    <name type="scientific">Neonectria magnoliae</name>
    <dbReference type="NCBI Taxonomy" id="2732573"/>
    <lineage>
        <taxon>Eukaryota</taxon>
        <taxon>Fungi</taxon>
        <taxon>Dikarya</taxon>
        <taxon>Ascomycota</taxon>
        <taxon>Pezizomycotina</taxon>
        <taxon>Sordariomycetes</taxon>
        <taxon>Hypocreomycetidae</taxon>
        <taxon>Hypocreales</taxon>
        <taxon>Nectriaceae</taxon>
        <taxon>Neonectria</taxon>
    </lineage>
</organism>